<proteinExistence type="predicted"/>
<dbReference type="AlphaFoldDB" id="A0AAD5PZN9"/>
<reference evidence="2" key="1">
    <citation type="submission" date="2021-12" db="EMBL/GenBank/DDBJ databases">
        <title>Prjna785345.</title>
        <authorList>
            <person name="Rujirawat T."/>
            <person name="Krajaejun T."/>
        </authorList>
    </citation>
    <scope>NUCLEOTIDE SEQUENCE</scope>
    <source>
        <strain evidence="2">Pi057C3</strain>
    </source>
</reference>
<evidence type="ECO:0000313" key="3">
    <source>
        <dbReference type="Proteomes" id="UP001209570"/>
    </source>
</evidence>
<protein>
    <recommendedName>
        <fullName evidence="1">Reverse transcriptase domain-containing protein</fullName>
    </recommendedName>
</protein>
<dbReference type="PANTHER" id="PTHR31635">
    <property type="entry name" value="REVERSE TRANSCRIPTASE DOMAIN-CONTAINING PROTEIN-RELATED"/>
    <property type="match status" value="1"/>
</dbReference>
<dbReference type="Proteomes" id="UP001209570">
    <property type="component" value="Unassembled WGS sequence"/>
</dbReference>
<keyword evidence="3" id="KW-1185">Reference proteome</keyword>
<accession>A0AAD5PZN9</accession>
<evidence type="ECO:0000313" key="2">
    <source>
        <dbReference type="EMBL" id="KAJ0388549.1"/>
    </source>
</evidence>
<evidence type="ECO:0000259" key="1">
    <source>
        <dbReference type="Pfam" id="PF00078"/>
    </source>
</evidence>
<comment type="caution">
    <text evidence="2">The sequence shown here is derived from an EMBL/GenBank/DDBJ whole genome shotgun (WGS) entry which is preliminary data.</text>
</comment>
<dbReference type="InterPro" id="IPR000477">
    <property type="entry name" value="RT_dom"/>
</dbReference>
<feature type="domain" description="Reverse transcriptase" evidence="1">
    <location>
        <begin position="14"/>
        <end position="73"/>
    </location>
</feature>
<dbReference type="PANTHER" id="PTHR31635:SF196">
    <property type="entry name" value="REVERSE TRANSCRIPTASE DOMAIN-CONTAINING PROTEIN-RELATED"/>
    <property type="match status" value="1"/>
</dbReference>
<gene>
    <name evidence="2" type="ORF">P43SY_010570</name>
</gene>
<sequence length="89" mass="9922">MLKSQRKSAICLLHKKGSRADPGNYRPIALIGVDVKALSKVLTARLQLFLPKLINATQKAFMKGRSIHHHIRFLADLQDLVTAMDDDAT</sequence>
<organism evidence="2 3">
    <name type="scientific">Pythium insidiosum</name>
    <name type="common">Pythiosis disease agent</name>
    <dbReference type="NCBI Taxonomy" id="114742"/>
    <lineage>
        <taxon>Eukaryota</taxon>
        <taxon>Sar</taxon>
        <taxon>Stramenopiles</taxon>
        <taxon>Oomycota</taxon>
        <taxon>Peronosporomycetes</taxon>
        <taxon>Pythiales</taxon>
        <taxon>Pythiaceae</taxon>
        <taxon>Pythium</taxon>
    </lineage>
</organism>
<dbReference type="Pfam" id="PF00078">
    <property type="entry name" value="RVT_1"/>
    <property type="match status" value="1"/>
</dbReference>
<dbReference type="EMBL" id="JAKCXM010008935">
    <property type="protein sequence ID" value="KAJ0388549.1"/>
    <property type="molecule type" value="Genomic_DNA"/>
</dbReference>
<name>A0AAD5PZN9_PYTIN</name>